<evidence type="ECO:0000259" key="9">
    <source>
        <dbReference type="PROSITE" id="PS51194"/>
    </source>
</evidence>
<organism evidence="10 11">
    <name type="scientific">Prymnesium parvum</name>
    <name type="common">Toxic golden alga</name>
    <dbReference type="NCBI Taxonomy" id="97485"/>
    <lineage>
        <taxon>Eukaryota</taxon>
        <taxon>Haptista</taxon>
        <taxon>Haptophyta</taxon>
        <taxon>Prymnesiophyceae</taxon>
        <taxon>Prymnesiales</taxon>
        <taxon>Prymnesiaceae</taxon>
        <taxon>Prymnesium</taxon>
    </lineage>
</organism>
<dbReference type="PROSITE" id="PS51192">
    <property type="entry name" value="HELICASE_ATP_BIND_1"/>
    <property type="match status" value="1"/>
</dbReference>
<dbReference type="InterPro" id="IPR007502">
    <property type="entry name" value="Helicase-assoc_dom"/>
</dbReference>
<dbReference type="SUPFAM" id="SSF52540">
    <property type="entry name" value="P-loop containing nucleoside triphosphate hydrolases"/>
    <property type="match status" value="1"/>
</dbReference>
<dbReference type="Gene3D" id="3.40.50.300">
    <property type="entry name" value="P-loop containing nucleotide triphosphate hydrolases"/>
    <property type="match status" value="2"/>
</dbReference>
<dbReference type="FunFam" id="3.40.50.300:FF:000578">
    <property type="entry name" value="probable ATP-dependent RNA helicase DHX35"/>
    <property type="match status" value="1"/>
</dbReference>
<dbReference type="Pfam" id="PF04408">
    <property type="entry name" value="WHD_HA2"/>
    <property type="match status" value="1"/>
</dbReference>
<dbReference type="PANTHER" id="PTHR18934">
    <property type="entry name" value="ATP-DEPENDENT RNA HELICASE"/>
    <property type="match status" value="1"/>
</dbReference>
<dbReference type="Gene3D" id="1.20.120.1080">
    <property type="match status" value="1"/>
</dbReference>
<evidence type="ECO:0000256" key="6">
    <source>
        <dbReference type="ARBA" id="ARBA00022840"/>
    </source>
</evidence>
<dbReference type="InterPro" id="IPR048333">
    <property type="entry name" value="HA2_WH"/>
</dbReference>
<dbReference type="CDD" id="cd18791">
    <property type="entry name" value="SF2_C_RHA"/>
    <property type="match status" value="1"/>
</dbReference>
<evidence type="ECO:0000256" key="7">
    <source>
        <dbReference type="ARBA" id="ARBA00047984"/>
    </source>
</evidence>
<dbReference type="SMART" id="SM00847">
    <property type="entry name" value="HA2"/>
    <property type="match status" value="1"/>
</dbReference>
<dbReference type="GO" id="GO:0016787">
    <property type="term" value="F:hydrolase activity"/>
    <property type="evidence" value="ECO:0007669"/>
    <property type="project" value="UniProtKB-KW"/>
</dbReference>
<dbReference type="GO" id="GO:0005524">
    <property type="term" value="F:ATP binding"/>
    <property type="evidence" value="ECO:0007669"/>
    <property type="project" value="UniProtKB-KW"/>
</dbReference>
<accession>A0AB34J543</accession>
<dbReference type="Pfam" id="PF00270">
    <property type="entry name" value="DEAD"/>
    <property type="match status" value="1"/>
</dbReference>
<dbReference type="InterPro" id="IPR014001">
    <property type="entry name" value="Helicase_ATP-bd"/>
</dbReference>
<dbReference type="InterPro" id="IPR002464">
    <property type="entry name" value="DNA/RNA_helicase_DEAH_CS"/>
</dbReference>
<dbReference type="PROSITE" id="PS00690">
    <property type="entry name" value="DEAH_ATP_HELICASE"/>
    <property type="match status" value="1"/>
</dbReference>
<dbReference type="SMART" id="SM00490">
    <property type="entry name" value="HELICc"/>
    <property type="match status" value="1"/>
</dbReference>
<feature type="domain" description="Helicase C-terminal" evidence="9">
    <location>
        <begin position="257"/>
        <end position="427"/>
    </location>
</feature>
<keyword evidence="5" id="KW-0347">Helicase</keyword>
<dbReference type="GO" id="GO:0003724">
    <property type="term" value="F:RNA helicase activity"/>
    <property type="evidence" value="ECO:0007669"/>
    <property type="project" value="UniProtKB-EC"/>
</dbReference>
<evidence type="ECO:0000256" key="3">
    <source>
        <dbReference type="ARBA" id="ARBA00022741"/>
    </source>
</evidence>
<dbReference type="PROSITE" id="PS51194">
    <property type="entry name" value="HELICASE_CTER"/>
    <property type="match status" value="1"/>
</dbReference>
<dbReference type="InterPro" id="IPR001650">
    <property type="entry name" value="Helicase_C-like"/>
</dbReference>
<keyword evidence="4" id="KW-0378">Hydrolase</keyword>
<dbReference type="InterPro" id="IPR011709">
    <property type="entry name" value="DEAD-box_helicase_OB_fold"/>
</dbReference>
<dbReference type="Pfam" id="PF21010">
    <property type="entry name" value="HA2_C"/>
    <property type="match status" value="1"/>
</dbReference>
<keyword evidence="3" id="KW-0547">Nucleotide-binding</keyword>
<dbReference type="AlphaFoldDB" id="A0AB34J543"/>
<evidence type="ECO:0000256" key="5">
    <source>
        <dbReference type="ARBA" id="ARBA00022806"/>
    </source>
</evidence>
<dbReference type="GO" id="GO:0003723">
    <property type="term" value="F:RNA binding"/>
    <property type="evidence" value="ECO:0007669"/>
    <property type="project" value="TreeGrafter"/>
</dbReference>
<comment type="similarity">
    <text evidence="1">Belongs to the DEAD box helicase family. DEAH subfamily.</text>
</comment>
<keyword evidence="11" id="KW-1185">Reference proteome</keyword>
<evidence type="ECO:0000313" key="10">
    <source>
        <dbReference type="EMBL" id="KAL1511890.1"/>
    </source>
</evidence>
<dbReference type="SMART" id="SM00487">
    <property type="entry name" value="DEXDc"/>
    <property type="match status" value="1"/>
</dbReference>
<gene>
    <name evidence="10" type="ORF">AB1Y20_005172</name>
</gene>
<evidence type="ECO:0000259" key="8">
    <source>
        <dbReference type="PROSITE" id="PS51192"/>
    </source>
</evidence>
<evidence type="ECO:0000256" key="4">
    <source>
        <dbReference type="ARBA" id="ARBA00022801"/>
    </source>
</evidence>
<dbReference type="Pfam" id="PF00271">
    <property type="entry name" value="Helicase_C"/>
    <property type="match status" value="1"/>
</dbReference>
<dbReference type="InterPro" id="IPR027417">
    <property type="entry name" value="P-loop_NTPase"/>
</dbReference>
<dbReference type="Proteomes" id="UP001515480">
    <property type="component" value="Unassembled WGS sequence"/>
</dbReference>
<dbReference type="Pfam" id="PF07717">
    <property type="entry name" value="OB_NTP_bind"/>
    <property type="match status" value="1"/>
</dbReference>
<reference evidence="10 11" key="1">
    <citation type="journal article" date="2024" name="Science">
        <title>Giant polyketide synthase enzymes in the biosynthesis of giant marine polyether toxins.</title>
        <authorList>
            <person name="Fallon T.R."/>
            <person name="Shende V.V."/>
            <person name="Wierzbicki I.H."/>
            <person name="Pendleton A.L."/>
            <person name="Watervoot N.F."/>
            <person name="Auber R.P."/>
            <person name="Gonzalez D.J."/>
            <person name="Wisecaver J.H."/>
            <person name="Moore B.S."/>
        </authorList>
    </citation>
    <scope>NUCLEOTIDE SEQUENCE [LARGE SCALE GENOMIC DNA]</scope>
    <source>
        <strain evidence="10 11">12B1</strain>
    </source>
</reference>
<comment type="caution">
    <text evidence="10">The sequence shown here is derived from an EMBL/GenBank/DDBJ whole genome shotgun (WGS) entry which is preliminary data.</text>
</comment>
<dbReference type="InterPro" id="IPR011545">
    <property type="entry name" value="DEAD/DEAH_box_helicase_dom"/>
</dbReference>
<evidence type="ECO:0000256" key="2">
    <source>
        <dbReference type="ARBA" id="ARBA00012552"/>
    </source>
</evidence>
<evidence type="ECO:0000256" key="1">
    <source>
        <dbReference type="ARBA" id="ARBA00008792"/>
    </source>
</evidence>
<evidence type="ECO:0000313" key="11">
    <source>
        <dbReference type="Proteomes" id="UP001515480"/>
    </source>
</evidence>
<feature type="domain" description="Helicase ATP-binding" evidence="8">
    <location>
        <begin position="61"/>
        <end position="226"/>
    </location>
</feature>
<keyword evidence="6" id="KW-0067">ATP-binding</keyword>
<sequence length="693" mass="76138">MKREAEARLFWRPGGKRPDRRALESELEAEGVSVHFNPHASLSLAQQRRRLPIFDDRRALLFAIEKFATTVVVGHTGCGKTTQLPQYLHEAGWTDHAHLVACTQPRRLAATSVAARVALEMGCELGAEVGYAVRFDEVWDAARTRIKYMTDGMLTRELLSDPLLTRYSVVIVDEAHERSVHTDVLLGLLKRVQLRRPELRLVIASATVDAEAFRDFFERSAAAEEPSATIISLHGSGNHPVKWHFTQTAVPDYVRYAVETVLELHARRGGGDVLVFLTGQQEVEAAVAMLHDAHTPGKLLPLPLFSGLSTDAQLAVFESAPRGVRKVVVATNIAETSLTIEGIVYVVDCGFTKQRFFNPRSGVEALVVTPEPQASARQRAGRAGRTRPGEYYLLMPESSFHSLAADAVPEMQRCSLAAVLLQLKALGIDDVLRFEFMSPPPPENLACALEQLYALGAIDREGKLTPRLGERMCQLPLEPPLARALLAAEEHSCVAEMLGIAAMLSGQSAFRQMKPADLAVARAPFAVYEGDAITTLNVLRKYVRKSAAVSAQRCTGWCRKHLLNQKVLQRAVRVRAQLAAHLRRLGVKETRAEDAPSLGGTTGTDAIRRALAAGFFAQAATASAGAGRYRRVHGGGELRLHLNSVLYKAPPDCLIYHETVVSEHELILAATKIDIEWLAEVAPHFYEMRHAAT</sequence>
<proteinExistence type="inferred from homology"/>
<comment type="catalytic activity">
    <reaction evidence="7">
        <text>ATP + H2O = ADP + phosphate + H(+)</text>
        <dbReference type="Rhea" id="RHEA:13065"/>
        <dbReference type="ChEBI" id="CHEBI:15377"/>
        <dbReference type="ChEBI" id="CHEBI:15378"/>
        <dbReference type="ChEBI" id="CHEBI:30616"/>
        <dbReference type="ChEBI" id="CHEBI:43474"/>
        <dbReference type="ChEBI" id="CHEBI:456216"/>
        <dbReference type="EC" id="3.6.4.13"/>
    </reaction>
</comment>
<protein>
    <recommendedName>
        <fullName evidence="2">RNA helicase</fullName>
        <ecNumber evidence="2">3.6.4.13</ecNumber>
    </recommendedName>
</protein>
<dbReference type="EMBL" id="JBGBPQ010000013">
    <property type="protein sequence ID" value="KAL1511890.1"/>
    <property type="molecule type" value="Genomic_DNA"/>
</dbReference>
<dbReference type="EC" id="3.6.4.13" evidence="2"/>
<name>A0AB34J543_PRYPA</name>
<dbReference type="PANTHER" id="PTHR18934:SF136">
    <property type="entry name" value="ATP-DEPENDENT RNA HELICASE DHX35-RELATED"/>
    <property type="match status" value="1"/>
</dbReference>